<dbReference type="CDD" id="cd04164">
    <property type="entry name" value="trmE"/>
    <property type="match status" value="1"/>
</dbReference>
<evidence type="ECO:0000259" key="11">
    <source>
        <dbReference type="PROSITE" id="PS50001"/>
    </source>
</evidence>
<protein>
    <recommendedName>
        <fullName evidence="3">Mediator of RNA polymerase II transcription subunit 23</fullName>
    </recommendedName>
    <alternativeName>
        <fullName evidence="7">Mediator complex subunit 23</fullName>
    </alternativeName>
</protein>
<sequence>MTEREKTAAVPAPEDVIEMDDSFSPQFVMEVNKIKSHIRKLVEDNPTRKFFAPLTSNLGDNTAILRIQFNNMMSKMEEKEKQSLVKELIKLVHHVAEKNSLDRVFVAASYERVVDTLLRFAHEKEVITTTLCVEGLIMTSDFRLCSRICQEKWKFIYECIPTIDYKGIRNILRYILESQLRRLPYTLSPEKVNELRIVENVILKIVDRDSNLMPPLITLSEIMRGMPKQAQMLPRLTEKLSNLSSHFRPIADLTHVCSRSFIYPIPSHPAYYPPTSFWEDFGLNVNNTFVQSHHMLPYRPEHKASCLYTLYMIVRQPNGKESLHPQNKSKTKQHWEMLVAVMMCEAMGEAEVLPENEPIPRYQWDNITNLVIYGMQHHLLSPQSFFKTVWRLLRQCKYTRARDEVMWIVFQVVSSLPNAIRLDDAIQEIVDLYNILFDGDVVWMGASDHPALFARFLAAAGTWMLLTKDFPDKMPPPNDTIKSHIRFIQDGADNFDSKNTAMLAVLANVYRGDTKVGKNVFPAIVQTIDAPSDPAHPLFELSYQRKAANSFSVFSAEFLDALTLRSKKQLLNSVCHFLRQFSAEKLPSPSVFEIIARICLSEDCEAAIKDLESLAQRSLVVSSTSDRGSVENQNIQSKDQCHFLFDFLAYRIPYHYRYSKYLTTFHSLCHYFSLHIVNNPQNHQIYRLLEQFFLRRMCWKSFHENIQCYTSLFGASSKDNSLMRFFLHPRTFTVPVDQYQFPLNPEMFKMSIYAFLRAIKITGQEVVTEGTMHPYHVAGYGWPEKSTSYFPKWALEIIKNTDATKLLPNYEEILTKTRETARLHPSLTPNQFVMRYGDDQDPTTFYCMMAVLFKFAYAAVDSKWDITSEFYEVLEKKSPKDIVVMGNYLIDYIIADVKTQDCNEQTFKNIAKAAAVLVFTHQIQRADRFLLSLIMHPGNDEDALICIQIANEFILTTEFQDRIRWFYQNVPRKDQHPDEYIKAIVKYHDAFPEFEACELVSKYDNSTNPHMPTYYGCLIERLLPILDQFVYVALEQQGYKMNPQVLQTVAMFYKYHAMPIHFMYSVLFTSHGLMSGPDAKSFVTTFAAQIEECHLTEAFEKFNHQKTSCEQLMMELLDRLSASLDFILTPPPFVAKNWKMAELPPGAQTLYLACIEIMASPHSPETLVTAMINVMQMKPHLRPLNLLNLIGLLITALPSTYSDALHEEFINVFKNGETKCLKFEEIVFDNYEENLLLHLPNRARSINMITQIYWTHCNLNLLNPFAQEQVPKLLEHVKTEKDLWYTLRLVMPILRRFWDNWDTAKQMRSLRERFGPLFIVKLIIEKLGSMAEEGVGFEHEQAFCDLFYNCKYVFAGDFLRDTAITEFAKLPESMRERLKFYVSQSEPAQQNTPEREKSPEKSKEEQKEQETAQSSAQHHPQDSQQSTSSMTQQQQQQHMLQQQQLQQQQQQLQQQQQFQQQQQQQQVLHNNPLSQLMPPPQQPLQHHLHHPQHQMDHHQAPPTPAPPTPQQQHHQQMAMGMGMGGGHMTPQYPGAVFHHPQGLGSHPMQQYGMQHHLQHPHHPHHQQMQGQMHMNQMMHGMTPQQQYAYMQMQQQHYMQQQQQQHHHQQPPHIYLYVPMPSTSGKVISSDLYDCDWYWGDLDWKWAERLLLLCPVGYFLIRDSRSDTHLFTVSYHSQDKVYHSRLSLEDSRRNLGSRQPYVSRDYRNLVEIIERSLEQSLNGQQEMLHYRRGHEAEAARVNLTRPLTKRELLPSLQYLCRYTFRSAPQKATPIEAPPTILKYLNDSKWIIPDLNYCPKTFTGEDTAEFFLHGSQAVATKFATCLSEIENVREAKRGEFTRRAFHNGKMSISGVRGLDRLIRSRTEKERRAAFGQMRGGVRAVEIRKKLVQILSKLFVIIDFGEHVELQLEEAQRDVSEILQEINRMIAAWNGAERAQRGLNIVLYGRPNSGKSSILNQLAHDDVAIVSSIPGTTRDSLVTSLQINGVLCRLTDTAGIRRLTDDVIEAEGMRRAQQRLECADIIIVVVDPESTSDDVAAILNDVEELKSGESKVIIVKNKTDLKLPYPEVLIDSMKKCHVVSTYATSSNGCEELRNKLGSLVEELCPEANFLLDAELLRKCSDELTCSMLCQDAAIMCSHIETALESIGELTEGIVTENVLDGIFSKFCIGK</sequence>
<evidence type="ECO:0000313" key="13">
    <source>
        <dbReference type="EMBL" id="KAF1771763.1"/>
    </source>
</evidence>
<dbReference type="PROSITE" id="PS50225">
    <property type="entry name" value="SOCS"/>
    <property type="match status" value="1"/>
</dbReference>
<gene>
    <name evidence="13" type="ORF">GCK72_003591</name>
</gene>
<dbReference type="InterPro" id="IPR025867">
    <property type="entry name" value="MnmE_helical"/>
</dbReference>
<dbReference type="InterPro" id="IPR006073">
    <property type="entry name" value="GTP-bd"/>
</dbReference>
<dbReference type="InterPro" id="IPR000980">
    <property type="entry name" value="SH2"/>
</dbReference>
<dbReference type="SMART" id="SM00252">
    <property type="entry name" value="SH2"/>
    <property type="match status" value="1"/>
</dbReference>
<dbReference type="PANTHER" id="PTHR12691:SF10">
    <property type="entry name" value="MEDIATOR OF RNA POLYMERASE II TRANSCRIPTION SUBUNIT 23"/>
    <property type="match status" value="1"/>
</dbReference>
<feature type="compositionally biased region" description="Low complexity" evidence="10">
    <location>
        <begin position="1510"/>
        <end position="1520"/>
    </location>
</feature>
<organism evidence="13 14">
    <name type="scientific">Caenorhabditis remanei</name>
    <name type="common">Caenorhabditis vulgaris</name>
    <dbReference type="NCBI Taxonomy" id="31234"/>
    <lineage>
        <taxon>Eukaryota</taxon>
        <taxon>Metazoa</taxon>
        <taxon>Ecdysozoa</taxon>
        <taxon>Nematoda</taxon>
        <taxon>Chromadorea</taxon>
        <taxon>Rhabditida</taxon>
        <taxon>Rhabditina</taxon>
        <taxon>Rhabditomorpha</taxon>
        <taxon>Rhabditoidea</taxon>
        <taxon>Rhabditidae</taxon>
        <taxon>Peloderinae</taxon>
        <taxon>Caenorhabditis</taxon>
    </lineage>
</organism>
<evidence type="ECO:0000259" key="12">
    <source>
        <dbReference type="PROSITE" id="PS50225"/>
    </source>
</evidence>
<evidence type="ECO:0000256" key="4">
    <source>
        <dbReference type="ARBA" id="ARBA00023015"/>
    </source>
</evidence>
<dbReference type="Pfam" id="PF01926">
    <property type="entry name" value="MMR_HSR1"/>
    <property type="match status" value="1"/>
</dbReference>
<dbReference type="InterPro" id="IPR027266">
    <property type="entry name" value="TrmE/GcvT-like"/>
</dbReference>
<keyword evidence="5" id="KW-0804">Transcription</keyword>
<dbReference type="InterPro" id="IPR027417">
    <property type="entry name" value="P-loop_NTPase"/>
</dbReference>
<dbReference type="CDD" id="cd10388">
    <property type="entry name" value="SH2_SOCS7"/>
    <property type="match status" value="1"/>
</dbReference>
<dbReference type="InterPro" id="IPR035866">
    <property type="entry name" value="SOCS7_SH2"/>
</dbReference>
<reference evidence="13 14" key="1">
    <citation type="submission" date="2019-12" db="EMBL/GenBank/DDBJ databases">
        <title>Chromosome-level assembly of the Caenorhabditis remanei genome.</title>
        <authorList>
            <person name="Teterina A.A."/>
            <person name="Willis J.H."/>
            <person name="Phillips P.C."/>
        </authorList>
    </citation>
    <scope>NUCLEOTIDE SEQUENCE [LARGE SCALE GENOMIC DNA]</scope>
    <source>
        <strain evidence="13 14">PX506</strain>
        <tissue evidence="13">Whole organism</tissue>
    </source>
</reference>
<dbReference type="Gene3D" id="3.30.1360.120">
    <property type="entry name" value="Probable tRNA modification gtpase trme, domain 1"/>
    <property type="match status" value="1"/>
</dbReference>
<dbReference type="GO" id="GO:0010628">
    <property type="term" value="P:positive regulation of gene expression"/>
    <property type="evidence" value="ECO:0007669"/>
    <property type="project" value="TreeGrafter"/>
</dbReference>
<dbReference type="PROSITE" id="PS50001">
    <property type="entry name" value="SH2"/>
    <property type="match status" value="1"/>
</dbReference>
<dbReference type="Proteomes" id="UP000483820">
    <property type="component" value="Chromosome I"/>
</dbReference>
<dbReference type="InterPro" id="IPR001496">
    <property type="entry name" value="SOCS_box"/>
</dbReference>
<dbReference type="GO" id="GO:0005525">
    <property type="term" value="F:GTP binding"/>
    <property type="evidence" value="ECO:0007669"/>
    <property type="project" value="InterPro"/>
</dbReference>
<keyword evidence="8" id="KW-0727">SH2 domain</keyword>
<feature type="region of interest" description="Disordered" evidence="10">
    <location>
        <begin position="1472"/>
        <end position="1530"/>
    </location>
</feature>
<evidence type="ECO:0000256" key="5">
    <source>
        <dbReference type="ARBA" id="ARBA00023163"/>
    </source>
</evidence>
<evidence type="ECO:0000256" key="2">
    <source>
        <dbReference type="ARBA" id="ARBA00010222"/>
    </source>
</evidence>
<dbReference type="RefSeq" id="XP_003107382.2">
    <property type="nucleotide sequence ID" value="XM_003107334.2"/>
</dbReference>
<dbReference type="PANTHER" id="PTHR12691">
    <property type="entry name" value="MEDIATOR OF RNA POLYMERASE II TRANSCRIPTION SUBUNIT 23"/>
    <property type="match status" value="1"/>
</dbReference>
<dbReference type="InterPro" id="IPR018948">
    <property type="entry name" value="GTP-bd_TrmE_N"/>
</dbReference>
<evidence type="ECO:0000256" key="8">
    <source>
        <dbReference type="PROSITE-ProRule" id="PRU00191"/>
    </source>
</evidence>
<keyword evidence="6" id="KW-0539">Nucleus</keyword>
<dbReference type="Pfam" id="PF11573">
    <property type="entry name" value="Med23"/>
    <property type="match status" value="1"/>
</dbReference>
<evidence type="ECO:0000256" key="3">
    <source>
        <dbReference type="ARBA" id="ARBA00019696"/>
    </source>
</evidence>
<dbReference type="Pfam" id="PF00017">
    <property type="entry name" value="SH2"/>
    <property type="match status" value="1"/>
</dbReference>
<comment type="similarity">
    <text evidence="2">Belongs to the Mediator complex subunit 23 family.</text>
</comment>
<comment type="subcellular location">
    <subcellularLocation>
        <location evidence="1">Nucleus</location>
    </subcellularLocation>
</comment>
<feature type="domain" description="SOCS box" evidence="12">
    <location>
        <begin position="1741"/>
        <end position="1783"/>
    </location>
</feature>
<evidence type="ECO:0000256" key="9">
    <source>
        <dbReference type="SAM" id="Coils"/>
    </source>
</evidence>
<dbReference type="Pfam" id="PF12631">
    <property type="entry name" value="MnmE_helical"/>
    <property type="match status" value="1"/>
</dbReference>
<dbReference type="Gene3D" id="3.30.505.10">
    <property type="entry name" value="SH2 domain"/>
    <property type="match status" value="1"/>
</dbReference>
<dbReference type="InterPro" id="IPR031168">
    <property type="entry name" value="G_TrmE"/>
</dbReference>
<keyword evidence="4" id="KW-0805">Transcription regulation</keyword>
<dbReference type="SMART" id="SM00253">
    <property type="entry name" value="SOCS"/>
    <property type="match status" value="1"/>
</dbReference>
<accession>A0A6A5HYH7</accession>
<dbReference type="GO" id="GO:0006357">
    <property type="term" value="P:regulation of transcription by RNA polymerase II"/>
    <property type="evidence" value="ECO:0007669"/>
    <property type="project" value="TreeGrafter"/>
</dbReference>
<feature type="coiled-coil region" evidence="9">
    <location>
        <begin position="1902"/>
        <end position="1929"/>
    </location>
</feature>
<evidence type="ECO:0000256" key="6">
    <source>
        <dbReference type="ARBA" id="ARBA00023242"/>
    </source>
</evidence>
<evidence type="ECO:0000256" key="7">
    <source>
        <dbReference type="ARBA" id="ARBA00031961"/>
    </source>
</evidence>
<dbReference type="SUPFAM" id="SSF55550">
    <property type="entry name" value="SH2 domain"/>
    <property type="match status" value="1"/>
</dbReference>
<keyword evidence="9" id="KW-0175">Coiled coil</keyword>
<dbReference type="CTD" id="9805791"/>
<feature type="domain" description="SH2" evidence="11">
    <location>
        <begin position="1636"/>
        <end position="1746"/>
    </location>
</feature>
<dbReference type="Gene3D" id="3.40.50.300">
    <property type="entry name" value="P-loop containing nucleotide triphosphate hydrolases"/>
    <property type="match status" value="1"/>
</dbReference>
<dbReference type="InterPro" id="IPR021629">
    <property type="entry name" value="Mediator_Med23"/>
</dbReference>
<dbReference type="InterPro" id="IPR005225">
    <property type="entry name" value="Small_GTP-bd"/>
</dbReference>
<feature type="compositionally biased region" description="Polar residues" evidence="10">
    <location>
        <begin position="1422"/>
        <end position="1431"/>
    </location>
</feature>
<dbReference type="SUPFAM" id="SSF52540">
    <property type="entry name" value="P-loop containing nucleoside triphosphate hydrolases"/>
    <property type="match status" value="1"/>
</dbReference>
<dbReference type="GO" id="GO:0016592">
    <property type="term" value="C:mediator complex"/>
    <property type="evidence" value="ECO:0007669"/>
    <property type="project" value="TreeGrafter"/>
</dbReference>
<evidence type="ECO:0000313" key="14">
    <source>
        <dbReference type="Proteomes" id="UP000483820"/>
    </source>
</evidence>
<dbReference type="EMBL" id="WUAV01000001">
    <property type="protein sequence ID" value="KAF1771763.1"/>
    <property type="molecule type" value="Genomic_DNA"/>
</dbReference>
<comment type="caution">
    <text evidence="13">The sequence shown here is derived from an EMBL/GenBank/DDBJ whole genome shotgun (WGS) entry which is preliminary data.</text>
</comment>
<proteinExistence type="inferred from homology"/>
<dbReference type="KEGG" id="crq:GCK72_003591"/>
<feature type="compositionally biased region" description="Basic and acidic residues" evidence="10">
    <location>
        <begin position="1393"/>
        <end position="1410"/>
    </location>
</feature>
<dbReference type="Pfam" id="PF10396">
    <property type="entry name" value="TrmE_N"/>
    <property type="match status" value="1"/>
</dbReference>
<dbReference type="GeneID" id="9805791"/>
<name>A0A6A5HYH7_CAERE</name>
<dbReference type="InterPro" id="IPR036860">
    <property type="entry name" value="SH2_dom_sf"/>
</dbReference>
<dbReference type="InterPro" id="IPR027368">
    <property type="entry name" value="MnmE_dom2"/>
</dbReference>
<dbReference type="NCBIfam" id="TIGR00231">
    <property type="entry name" value="small_GTP"/>
    <property type="match status" value="1"/>
</dbReference>
<evidence type="ECO:0000256" key="10">
    <source>
        <dbReference type="SAM" id="MobiDB-lite"/>
    </source>
</evidence>
<dbReference type="GO" id="GO:0005667">
    <property type="term" value="C:transcription regulator complex"/>
    <property type="evidence" value="ECO:0007669"/>
    <property type="project" value="TreeGrafter"/>
</dbReference>
<feature type="region of interest" description="Disordered" evidence="10">
    <location>
        <begin position="1383"/>
        <end position="1437"/>
    </location>
</feature>
<evidence type="ECO:0000256" key="1">
    <source>
        <dbReference type="ARBA" id="ARBA00004123"/>
    </source>
</evidence>
<dbReference type="Gene3D" id="1.20.120.430">
    <property type="entry name" value="tRNA modification GTPase MnmE domain 2"/>
    <property type="match status" value="1"/>
</dbReference>